<dbReference type="AlphaFoldDB" id="A0A1H3DVS7"/>
<evidence type="ECO:0000313" key="3">
    <source>
        <dbReference type="EMBL" id="SDX70642.1"/>
    </source>
</evidence>
<dbReference type="InterPro" id="IPR010982">
    <property type="entry name" value="Lambda_DNA-bd_dom_sf"/>
</dbReference>
<dbReference type="EMBL" id="FNNE01000014">
    <property type="protein sequence ID" value="SDX70642.1"/>
    <property type="molecule type" value="Genomic_DNA"/>
</dbReference>
<dbReference type="GO" id="GO:0003677">
    <property type="term" value="F:DNA binding"/>
    <property type="evidence" value="ECO:0007669"/>
    <property type="project" value="InterPro"/>
</dbReference>
<proteinExistence type="predicted"/>
<dbReference type="SUPFAM" id="SSF47413">
    <property type="entry name" value="lambda repressor-like DNA-binding domains"/>
    <property type="match status" value="1"/>
</dbReference>
<feature type="compositionally biased region" description="Basic and acidic residues" evidence="1">
    <location>
        <begin position="243"/>
        <end position="253"/>
    </location>
</feature>
<dbReference type="STRING" id="488533.SAMN04487960_11423"/>
<evidence type="ECO:0000256" key="1">
    <source>
        <dbReference type="SAM" id="MobiDB-lite"/>
    </source>
</evidence>
<feature type="region of interest" description="Disordered" evidence="1">
    <location>
        <begin position="243"/>
        <end position="267"/>
    </location>
</feature>
<dbReference type="OrthoDB" id="6359369at2"/>
<dbReference type="RefSeq" id="WP_091817580.1">
    <property type="nucleotide sequence ID" value="NZ_FNNE01000014.1"/>
</dbReference>
<feature type="domain" description="HTH cro/C1-type" evidence="2">
    <location>
        <begin position="102"/>
        <end position="149"/>
    </location>
</feature>
<reference evidence="3 4" key="1">
    <citation type="submission" date="2016-10" db="EMBL/GenBank/DDBJ databases">
        <authorList>
            <person name="de Groot N.N."/>
        </authorList>
    </citation>
    <scope>NUCLEOTIDE SEQUENCE [LARGE SCALE GENOMIC DNA]</scope>
    <source>
        <strain evidence="3 4">CGMCC 1.7059</strain>
    </source>
</reference>
<dbReference type="PROSITE" id="PS50943">
    <property type="entry name" value="HTH_CROC1"/>
    <property type="match status" value="1"/>
</dbReference>
<name>A0A1H3DVS7_9GAMM</name>
<sequence length="267" mass="30349">MAKDDKQRAQALQDMMMDAMHAMAFMDQVHSIDDDEQAQSPTSGQRHRDLDRDGSLIDRIAGLTGSAMRFASRSTDASLKVGRALMKSQDQLRMMLAAGRSLSDIRQVLGLTLSEMSEALNLQDKSILEAIENGTSTLSFELILRLAALVARNDPIPFILRTARNYNPEVWQILNNWGVGRLPLQFEREREFINIFRRHDDARTLSDDGFRKVLDFTRRSFEMSLHFIEQQELETERLRAELEALKAGTDKPDPQPPRKAGKHPDQG</sequence>
<evidence type="ECO:0000259" key="2">
    <source>
        <dbReference type="PROSITE" id="PS50943"/>
    </source>
</evidence>
<organism evidence="3 4">
    <name type="scientific">Marinobacter mobilis</name>
    <dbReference type="NCBI Taxonomy" id="488533"/>
    <lineage>
        <taxon>Bacteria</taxon>
        <taxon>Pseudomonadati</taxon>
        <taxon>Pseudomonadota</taxon>
        <taxon>Gammaproteobacteria</taxon>
        <taxon>Pseudomonadales</taxon>
        <taxon>Marinobacteraceae</taxon>
        <taxon>Marinobacter</taxon>
    </lineage>
</organism>
<keyword evidence="4" id="KW-1185">Reference proteome</keyword>
<accession>A0A1H3DVS7</accession>
<protein>
    <recommendedName>
        <fullName evidence="2">HTH cro/C1-type domain-containing protein</fullName>
    </recommendedName>
</protein>
<gene>
    <name evidence="3" type="ORF">SAMN04487960_11423</name>
</gene>
<dbReference type="InterPro" id="IPR001387">
    <property type="entry name" value="Cro/C1-type_HTH"/>
</dbReference>
<evidence type="ECO:0000313" key="4">
    <source>
        <dbReference type="Proteomes" id="UP000199675"/>
    </source>
</evidence>
<dbReference type="Gene3D" id="1.10.260.40">
    <property type="entry name" value="lambda repressor-like DNA-binding domains"/>
    <property type="match status" value="1"/>
</dbReference>
<dbReference type="CDD" id="cd00093">
    <property type="entry name" value="HTH_XRE"/>
    <property type="match status" value="1"/>
</dbReference>
<dbReference type="Proteomes" id="UP000199675">
    <property type="component" value="Unassembled WGS sequence"/>
</dbReference>